<evidence type="ECO:0000313" key="2">
    <source>
        <dbReference type="EMBL" id="PVE79434.1"/>
    </source>
</evidence>
<name>A0A2T7WYC2_MICTE</name>
<dbReference type="InterPro" id="IPR036188">
    <property type="entry name" value="FAD/NAD-bd_sf"/>
</dbReference>
<dbReference type="GO" id="GO:0070221">
    <property type="term" value="P:sulfide oxidation, using sulfide:quinone oxidoreductase"/>
    <property type="evidence" value="ECO:0007669"/>
    <property type="project" value="TreeGrafter"/>
</dbReference>
<dbReference type="AlphaFoldDB" id="A0A2T7WYC2"/>
<organism evidence="2 3">
    <name type="scientific">Microbacterium testaceum</name>
    <name type="common">Aureobacterium testaceum</name>
    <name type="synonym">Brevibacterium testaceum</name>
    <dbReference type="NCBI Taxonomy" id="2033"/>
    <lineage>
        <taxon>Bacteria</taxon>
        <taxon>Bacillati</taxon>
        <taxon>Actinomycetota</taxon>
        <taxon>Actinomycetes</taxon>
        <taxon>Micrococcales</taxon>
        <taxon>Microbacteriaceae</taxon>
        <taxon>Microbacterium</taxon>
    </lineage>
</organism>
<dbReference type="GO" id="GO:0071949">
    <property type="term" value="F:FAD binding"/>
    <property type="evidence" value="ECO:0007669"/>
    <property type="project" value="TreeGrafter"/>
</dbReference>
<dbReference type="PANTHER" id="PTHR10632">
    <property type="entry name" value="SULFIDE:QUINONE OXIDOREDUCTASE"/>
    <property type="match status" value="1"/>
</dbReference>
<evidence type="ECO:0000313" key="3">
    <source>
        <dbReference type="Proteomes" id="UP000244649"/>
    </source>
</evidence>
<dbReference type="Proteomes" id="UP000244649">
    <property type="component" value="Unassembled WGS sequence"/>
</dbReference>
<reference evidence="2 3" key="1">
    <citation type="submission" date="2018-04" db="EMBL/GenBank/DDBJ databases">
        <authorList>
            <person name="Go L.Y."/>
            <person name="Mitchell J.A."/>
        </authorList>
    </citation>
    <scope>NUCLEOTIDE SEQUENCE [LARGE SCALE GENOMIC DNA]</scope>
    <source>
        <strain evidence="2 3">TPD7010</strain>
    </source>
</reference>
<comment type="caution">
    <text evidence="2">The sequence shown here is derived from an EMBL/GenBank/DDBJ whole genome shotgun (WGS) entry which is preliminary data.</text>
</comment>
<dbReference type="EMBL" id="QDFT01000002">
    <property type="protein sequence ID" value="PVE79434.1"/>
    <property type="molecule type" value="Genomic_DNA"/>
</dbReference>
<proteinExistence type="predicted"/>
<dbReference type="Pfam" id="PF07992">
    <property type="entry name" value="Pyr_redox_2"/>
    <property type="match status" value="1"/>
</dbReference>
<dbReference type="SUPFAM" id="SSF51905">
    <property type="entry name" value="FAD/NAD(P)-binding domain"/>
    <property type="match status" value="2"/>
</dbReference>
<dbReference type="InterPro" id="IPR023753">
    <property type="entry name" value="FAD/NAD-binding_dom"/>
</dbReference>
<dbReference type="PANTHER" id="PTHR10632:SF2">
    <property type="entry name" value="SULFIDE:QUINONE OXIDOREDUCTASE, MITOCHONDRIAL"/>
    <property type="match status" value="1"/>
</dbReference>
<accession>A0A2T7WYC2</accession>
<dbReference type="RefSeq" id="WP_116536361.1">
    <property type="nucleotide sequence ID" value="NZ_QDFT01000002.1"/>
</dbReference>
<dbReference type="GO" id="GO:0070224">
    <property type="term" value="F:sulfide:quinone oxidoreductase activity"/>
    <property type="evidence" value="ECO:0007669"/>
    <property type="project" value="TreeGrafter"/>
</dbReference>
<evidence type="ECO:0000259" key="1">
    <source>
        <dbReference type="Pfam" id="PF07992"/>
    </source>
</evidence>
<sequence>MVDSPSPADAGAPPRIVIIGGGNAGLSVAGRLQRARAGEITVIEPREQHAYAPLQSHIAGGAARASLAVRAQADVIPPGVRWLRDEAFTVDAEARRVHLVSGGRVDYDQLVVCAGLRMAWEQVPGLTEAMNAPEGVSNYDFTLAAKASPVLRDLRAGTVVFTQPPEPASCGAAAQKPMYLACDWWRAIGVRDDIRVVFVCPDPVPFGIPAIDRELQRKLDEYGIEVRYSRELREVDAATRTLVIGHGETVETLSYDVLHAVPPQRAPEWIAGSGLAASDDPQGLVDVDPETLRHVRYPEVWAVGDAARVATRPSGGAIRQQARTLVKNLTAVLAGREPTSRYDGYSVVPFTVSRGTVVFAEFDRRGRLQPTIPFWRSLYRERRSTWIADRRVLPWVYWHLILRGRA</sequence>
<dbReference type="InterPro" id="IPR015904">
    <property type="entry name" value="Sulphide_quinone_reductase"/>
</dbReference>
<gene>
    <name evidence="2" type="ORF">DC432_01395</name>
</gene>
<dbReference type="Gene3D" id="3.50.50.60">
    <property type="entry name" value="FAD/NAD(P)-binding domain"/>
    <property type="match status" value="2"/>
</dbReference>
<protein>
    <submittedName>
        <fullName evidence="2">Pyridine nucleotide-disulfide oxidoreductase</fullName>
    </submittedName>
</protein>
<feature type="domain" description="FAD/NAD(P)-binding" evidence="1">
    <location>
        <begin position="15"/>
        <end position="129"/>
    </location>
</feature>